<dbReference type="InterPro" id="IPR032710">
    <property type="entry name" value="NTF2-like_dom_sf"/>
</dbReference>
<sequence length="132" mass="14416">MLTRRQALSGFALILVPASGAALEQDTLFNVSTRLVTIYQTGDAGALHSMLAPDLQAQYSPEALASWLSEAKATFGPLQRISLPISGTRAFAIFAAYFERAPNDMFLELDRDGRIVLWTLKSDSGAVVLRKR</sequence>
<name>A0ABX0V729_9HYPH</name>
<reference evidence="2 3" key="1">
    <citation type="submission" date="2020-03" db="EMBL/GenBank/DDBJ databases">
        <title>The genome sequence of Microvirga sp. c23x22.</title>
        <authorList>
            <person name="Zhang X."/>
        </authorList>
    </citation>
    <scope>NUCLEOTIDE SEQUENCE [LARGE SCALE GENOMIC DNA]</scope>
    <source>
        <strain evidence="3">c23x22</strain>
    </source>
</reference>
<comment type="caution">
    <text evidence="2">The sequence shown here is derived from an EMBL/GenBank/DDBJ whole genome shotgun (WGS) entry which is preliminary data.</text>
</comment>
<dbReference type="Proteomes" id="UP000707352">
    <property type="component" value="Unassembled WGS sequence"/>
</dbReference>
<proteinExistence type="predicted"/>
<evidence type="ECO:0000313" key="2">
    <source>
        <dbReference type="EMBL" id="NIX75655.1"/>
    </source>
</evidence>
<gene>
    <name evidence="2" type="ORF">HB375_03385</name>
</gene>
<feature type="chain" id="PRO_5046914962" evidence="1">
    <location>
        <begin position="22"/>
        <end position="132"/>
    </location>
</feature>
<dbReference type="EMBL" id="JAATJS010000001">
    <property type="protein sequence ID" value="NIX75655.1"/>
    <property type="molecule type" value="Genomic_DNA"/>
</dbReference>
<keyword evidence="1" id="KW-0732">Signal</keyword>
<accession>A0ABX0V729</accession>
<dbReference type="RefSeq" id="WP_167671522.1">
    <property type="nucleotide sequence ID" value="NZ_JAATJS010000001.1"/>
</dbReference>
<evidence type="ECO:0000313" key="3">
    <source>
        <dbReference type="Proteomes" id="UP000707352"/>
    </source>
</evidence>
<keyword evidence="3" id="KW-1185">Reference proteome</keyword>
<evidence type="ECO:0000256" key="1">
    <source>
        <dbReference type="SAM" id="SignalP"/>
    </source>
</evidence>
<organism evidence="2 3">
    <name type="scientific">Microvirga terricola</name>
    <dbReference type="NCBI Taxonomy" id="2719797"/>
    <lineage>
        <taxon>Bacteria</taxon>
        <taxon>Pseudomonadati</taxon>
        <taxon>Pseudomonadota</taxon>
        <taxon>Alphaproteobacteria</taxon>
        <taxon>Hyphomicrobiales</taxon>
        <taxon>Methylobacteriaceae</taxon>
        <taxon>Microvirga</taxon>
    </lineage>
</organism>
<dbReference type="SUPFAM" id="SSF54427">
    <property type="entry name" value="NTF2-like"/>
    <property type="match status" value="1"/>
</dbReference>
<protein>
    <submittedName>
        <fullName evidence="2">Uncharacterized protein</fullName>
    </submittedName>
</protein>
<feature type="signal peptide" evidence="1">
    <location>
        <begin position="1"/>
        <end position="21"/>
    </location>
</feature>